<evidence type="ECO:0000313" key="2">
    <source>
        <dbReference type="Proteomes" id="UP000053820"/>
    </source>
</evidence>
<gene>
    <name evidence="1" type="ORF">HYDPIDRAFT_28834</name>
</gene>
<name>A0A0C9W8P4_9AGAM</name>
<dbReference type="AlphaFoldDB" id="A0A0C9W8P4"/>
<accession>A0A0C9W8P4</accession>
<dbReference type="HOGENOM" id="CLU_1643918_0_0_1"/>
<dbReference type="Proteomes" id="UP000053820">
    <property type="component" value="Unassembled WGS sequence"/>
</dbReference>
<proteinExistence type="predicted"/>
<dbReference type="EMBL" id="KN839848">
    <property type="protein sequence ID" value="KIJ63933.1"/>
    <property type="molecule type" value="Genomic_DNA"/>
</dbReference>
<protein>
    <submittedName>
        <fullName evidence="1">Uncharacterized protein</fullName>
    </submittedName>
</protein>
<sequence>MQLSAISYLFWRPSFAPYQYITILSTRRRHLTNNWMNIEQELSRFVAQGTLDFSTLDALNLPSMDTINLVVPVFTMKSYSSSTLSLDTGLSANIERVGYCAGHKARQYWWTRRTGSLTNSNTTDDKVNRIVTKHSHPKTLQPFLPELDAFAHHNDPDITPC</sequence>
<organism evidence="1 2">
    <name type="scientific">Hydnomerulius pinastri MD-312</name>
    <dbReference type="NCBI Taxonomy" id="994086"/>
    <lineage>
        <taxon>Eukaryota</taxon>
        <taxon>Fungi</taxon>
        <taxon>Dikarya</taxon>
        <taxon>Basidiomycota</taxon>
        <taxon>Agaricomycotina</taxon>
        <taxon>Agaricomycetes</taxon>
        <taxon>Agaricomycetidae</taxon>
        <taxon>Boletales</taxon>
        <taxon>Boletales incertae sedis</taxon>
        <taxon>Leucogyrophana</taxon>
    </lineage>
</organism>
<reference evidence="1 2" key="1">
    <citation type="submission" date="2014-04" db="EMBL/GenBank/DDBJ databases">
        <title>Evolutionary Origins and Diversification of the Mycorrhizal Mutualists.</title>
        <authorList>
            <consortium name="DOE Joint Genome Institute"/>
            <consortium name="Mycorrhizal Genomics Consortium"/>
            <person name="Kohler A."/>
            <person name="Kuo A."/>
            <person name="Nagy L.G."/>
            <person name="Floudas D."/>
            <person name="Copeland A."/>
            <person name="Barry K.W."/>
            <person name="Cichocki N."/>
            <person name="Veneault-Fourrey C."/>
            <person name="LaButti K."/>
            <person name="Lindquist E.A."/>
            <person name="Lipzen A."/>
            <person name="Lundell T."/>
            <person name="Morin E."/>
            <person name="Murat C."/>
            <person name="Riley R."/>
            <person name="Ohm R."/>
            <person name="Sun H."/>
            <person name="Tunlid A."/>
            <person name="Henrissat B."/>
            <person name="Grigoriev I.V."/>
            <person name="Hibbett D.S."/>
            <person name="Martin F."/>
        </authorList>
    </citation>
    <scope>NUCLEOTIDE SEQUENCE [LARGE SCALE GENOMIC DNA]</scope>
    <source>
        <strain evidence="1 2">MD-312</strain>
    </source>
</reference>
<evidence type="ECO:0000313" key="1">
    <source>
        <dbReference type="EMBL" id="KIJ63933.1"/>
    </source>
</evidence>
<keyword evidence="2" id="KW-1185">Reference proteome</keyword>